<dbReference type="FunFam" id="1.10.340.30:FF:000004">
    <property type="entry name" value="DNA-3-methyladenine glycosylase II"/>
    <property type="match status" value="1"/>
</dbReference>
<dbReference type="GO" id="GO:0032993">
    <property type="term" value="C:protein-DNA complex"/>
    <property type="evidence" value="ECO:0007669"/>
    <property type="project" value="TreeGrafter"/>
</dbReference>
<evidence type="ECO:0000256" key="1">
    <source>
        <dbReference type="ARBA" id="ARBA00000086"/>
    </source>
</evidence>
<dbReference type="STRING" id="901.DESPIGER_2527"/>
<dbReference type="Pfam" id="PF00730">
    <property type="entry name" value="HhH-GPD"/>
    <property type="match status" value="1"/>
</dbReference>
<dbReference type="Gene3D" id="1.10.340.30">
    <property type="entry name" value="Hypothetical protein, domain 2"/>
    <property type="match status" value="1"/>
</dbReference>
<keyword evidence="5" id="KW-0234">DNA repair</keyword>
<evidence type="ECO:0000313" key="8">
    <source>
        <dbReference type="EMBL" id="EEB32447.1"/>
    </source>
</evidence>
<dbReference type="EMBL" id="ABXU01000076">
    <property type="protein sequence ID" value="EEB32447.1"/>
    <property type="molecule type" value="Genomic_DNA"/>
</dbReference>
<evidence type="ECO:0000256" key="2">
    <source>
        <dbReference type="ARBA" id="ARBA00010817"/>
    </source>
</evidence>
<dbReference type="PANTHER" id="PTHR43003">
    <property type="entry name" value="DNA-3-METHYLADENINE GLYCOSYLASE"/>
    <property type="match status" value="1"/>
</dbReference>
<protein>
    <recommendedName>
        <fullName evidence="3">DNA-3-methyladenine glycosylase II</fullName>
        <ecNumber evidence="3">3.2.2.21</ecNumber>
    </recommendedName>
</protein>
<dbReference type="GO" id="GO:0032131">
    <property type="term" value="F:alkylated DNA binding"/>
    <property type="evidence" value="ECO:0007669"/>
    <property type="project" value="TreeGrafter"/>
</dbReference>
<comment type="caution">
    <text evidence="8">The sequence shown here is derived from an EMBL/GenBank/DDBJ whole genome shotgun (WGS) entry which is preliminary data.</text>
</comment>
<proteinExistence type="inferred from homology"/>
<evidence type="ECO:0000256" key="6">
    <source>
        <dbReference type="SAM" id="MobiDB-lite"/>
    </source>
</evidence>
<feature type="region of interest" description="Disordered" evidence="6">
    <location>
        <begin position="243"/>
        <end position="269"/>
    </location>
</feature>
<evidence type="ECO:0000256" key="5">
    <source>
        <dbReference type="ARBA" id="ARBA00023204"/>
    </source>
</evidence>
<dbReference type="GO" id="GO:0008725">
    <property type="term" value="F:DNA-3-methyladenine glycosylase activity"/>
    <property type="evidence" value="ECO:0007669"/>
    <property type="project" value="TreeGrafter"/>
</dbReference>
<dbReference type="eggNOG" id="COG0122">
    <property type="taxonomic scope" value="Bacteria"/>
</dbReference>
<dbReference type="Gene3D" id="1.10.1670.40">
    <property type="match status" value="1"/>
</dbReference>
<gene>
    <name evidence="8" type="ORF">DESPIG_02625</name>
</gene>
<dbReference type="GO" id="GO:0006307">
    <property type="term" value="P:DNA alkylation repair"/>
    <property type="evidence" value="ECO:0007669"/>
    <property type="project" value="TreeGrafter"/>
</dbReference>
<evidence type="ECO:0000256" key="4">
    <source>
        <dbReference type="ARBA" id="ARBA00022763"/>
    </source>
</evidence>
<feature type="domain" description="HhH-GPD" evidence="7">
    <location>
        <begin position="88"/>
        <end position="239"/>
    </location>
</feature>
<dbReference type="GO" id="GO:0006285">
    <property type="term" value="P:base-excision repair, AP site formation"/>
    <property type="evidence" value="ECO:0007669"/>
    <property type="project" value="TreeGrafter"/>
</dbReference>
<comment type="catalytic activity">
    <reaction evidence="1">
        <text>Hydrolysis of alkylated DNA, releasing 3-methyladenine, 3-methylguanine, 7-methylguanine and 7-methyladenine.</text>
        <dbReference type="EC" id="3.2.2.21"/>
    </reaction>
</comment>
<name>B6WX02_9BACT</name>
<comment type="similarity">
    <text evidence="2">Belongs to the alkylbase DNA glycosidase AlkA family.</text>
</comment>
<dbReference type="SMART" id="SM00478">
    <property type="entry name" value="ENDO3c"/>
    <property type="match status" value="1"/>
</dbReference>
<reference evidence="8 9" key="2">
    <citation type="submission" date="2008-10" db="EMBL/GenBank/DDBJ databases">
        <authorList>
            <person name="Fulton L."/>
            <person name="Clifton S."/>
            <person name="Fulton B."/>
            <person name="Xu J."/>
            <person name="Minx P."/>
            <person name="Pepin K.H."/>
            <person name="Johnson M."/>
            <person name="Bhonagiri V."/>
            <person name="Nash W.E."/>
            <person name="Mardis E.R."/>
            <person name="Wilson R.K."/>
        </authorList>
    </citation>
    <scope>NUCLEOTIDE SEQUENCE [LARGE SCALE GENOMIC DNA]</scope>
    <source>
        <strain evidence="8 9">ATCC 29098</strain>
    </source>
</reference>
<dbReference type="EC" id="3.2.2.21" evidence="3"/>
<dbReference type="InterPro" id="IPR011257">
    <property type="entry name" value="DNA_glycosylase"/>
</dbReference>
<dbReference type="SUPFAM" id="SSF48150">
    <property type="entry name" value="DNA-glycosylase"/>
    <property type="match status" value="1"/>
</dbReference>
<sequence length="269" mass="30430">MERAFLLLRRWVALSRAWHQEDRSDGRKRPDRQEKRVMPEGNFFHYDQAAVEHLARKDKKLAAAMQAIGPVRREVMPDLFQALMHAITGQQISMAAQRTVWGRLCALLGEVTPQALLAQPPAALQALGLSARKVDYMRGIARQVVDGELDLPGMAALDDAEVCRRLAALRGIGVWTAEMLLLFSLQRPDILSYDDLAIRRGLRMLYRHKEMPRERFERYRRRFSPYGSLASLYLWAIAGGALPELDDPAEGKKGSGRSSRRAREAAVKA</sequence>
<dbReference type="HOGENOM" id="CLU_000445_72_5_7"/>
<evidence type="ECO:0000259" key="7">
    <source>
        <dbReference type="SMART" id="SM00478"/>
    </source>
</evidence>
<evidence type="ECO:0000313" key="9">
    <source>
        <dbReference type="Proteomes" id="UP000003676"/>
    </source>
</evidence>
<dbReference type="InterPro" id="IPR003265">
    <property type="entry name" value="HhH-GPD_domain"/>
</dbReference>
<dbReference type="PANTHER" id="PTHR43003:SF5">
    <property type="entry name" value="DNA-3-METHYLADENINE GLYCOSYLASE"/>
    <property type="match status" value="1"/>
</dbReference>
<evidence type="ECO:0000256" key="3">
    <source>
        <dbReference type="ARBA" id="ARBA00012000"/>
    </source>
</evidence>
<dbReference type="Proteomes" id="UP000003676">
    <property type="component" value="Unassembled WGS sequence"/>
</dbReference>
<dbReference type="InterPro" id="IPR051912">
    <property type="entry name" value="Alkylbase_DNA_Glycosylase/TA"/>
</dbReference>
<dbReference type="CDD" id="cd00056">
    <property type="entry name" value="ENDO3c"/>
    <property type="match status" value="1"/>
</dbReference>
<organism evidence="8 9">
    <name type="scientific">Desulfovibrio piger ATCC 29098</name>
    <dbReference type="NCBI Taxonomy" id="411464"/>
    <lineage>
        <taxon>Bacteria</taxon>
        <taxon>Pseudomonadati</taxon>
        <taxon>Thermodesulfobacteriota</taxon>
        <taxon>Desulfovibrionia</taxon>
        <taxon>Desulfovibrionales</taxon>
        <taxon>Desulfovibrionaceae</taxon>
        <taxon>Desulfovibrio</taxon>
    </lineage>
</organism>
<dbReference type="GO" id="GO:0043916">
    <property type="term" value="F:DNA-7-methylguanine glycosylase activity"/>
    <property type="evidence" value="ECO:0007669"/>
    <property type="project" value="TreeGrafter"/>
</dbReference>
<keyword evidence="4" id="KW-0227">DNA damage</keyword>
<accession>B6WX02</accession>
<dbReference type="GO" id="GO:0005737">
    <property type="term" value="C:cytoplasm"/>
    <property type="evidence" value="ECO:0007669"/>
    <property type="project" value="TreeGrafter"/>
</dbReference>
<reference evidence="8 9" key="1">
    <citation type="submission" date="2008-10" db="EMBL/GenBank/DDBJ databases">
        <title>Draft genome sequence of Desulvovibrio piger (ATCC 29098).</title>
        <authorList>
            <person name="Sudarsanam P."/>
            <person name="Ley R."/>
            <person name="Guruge J."/>
            <person name="Turnbaugh P.J."/>
            <person name="Mahowald M."/>
            <person name="Liep D."/>
            <person name="Gordon J."/>
        </authorList>
    </citation>
    <scope>NUCLEOTIDE SEQUENCE [LARGE SCALE GENOMIC DNA]</scope>
    <source>
        <strain evidence="8 9">ATCC 29098</strain>
    </source>
</reference>
<dbReference type="AlphaFoldDB" id="B6WX02"/>